<dbReference type="EMBL" id="JAIHOM010000019">
    <property type="protein sequence ID" value="MCW6035724.1"/>
    <property type="molecule type" value="Genomic_DNA"/>
</dbReference>
<dbReference type="RefSeq" id="WP_265263439.1">
    <property type="nucleotide sequence ID" value="NZ_JAIHOM010000019.1"/>
</dbReference>
<accession>A0ABT3L3P4</accession>
<comment type="caution">
    <text evidence="2">The sequence shown here is derived from an EMBL/GenBank/DDBJ whole genome shotgun (WGS) entry which is preliminary data.</text>
</comment>
<evidence type="ECO:0000256" key="1">
    <source>
        <dbReference type="PROSITE-ProRule" id="PRU00221"/>
    </source>
</evidence>
<dbReference type="InterPro" id="IPR015943">
    <property type="entry name" value="WD40/YVTN_repeat-like_dom_sf"/>
</dbReference>
<dbReference type="Proteomes" id="UP001526426">
    <property type="component" value="Unassembled WGS sequence"/>
</dbReference>
<dbReference type="SUPFAM" id="SSF50978">
    <property type="entry name" value="WD40 repeat-like"/>
    <property type="match status" value="1"/>
</dbReference>
<gene>
    <name evidence="2" type="ORF">K4A83_05480</name>
</gene>
<name>A0ABT3L3P4_9CYAN</name>
<keyword evidence="1" id="KW-0853">WD repeat</keyword>
<dbReference type="InterPro" id="IPR001680">
    <property type="entry name" value="WD40_rpt"/>
</dbReference>
<reference evidence="2 3" key="1">
    <citation type="submission" date="2021-08" db="EMBL/GenBank/DDBJ databases">
        <title>Draft genome sequence of Spirulina subsalsa with high tolerance to salinity and hype-accumulation of phycocyanin.</title>
        <authorList>
            <person name="Pei H."/>
            <person name="Jiang L."/>
        </authorList>
    </citation>
    <scope>NUCLEOTIDE SEQUENCE [LARGE SCALE GENOMIC DNA]</scope>
    <source>
        <strain evidence="2 3">FACHB-351</strain>
    </source>
</reference>
<protein>
    <submittedName>
        <fullName evidence="2">Uncharacterized protein</fullName>
    </submittedName>
</protein>
<dbReference type="InterPro" id="IPR036322">
    <property type="entry name" value="WD40_repeat_dom_sf"/>
</dbReference>
<feature type="repeat" description="WD" evidence="1">
    <location>
        <begin position="1"/>
        <end position="22"/>
    </location>
</feature>
<proteinExistence type="predicted"/>
<organism evidence="2 3">
    <name type="scientific">Spirulina subsalsa FACHB-351</name>
    <dbReference type="NCBI Taxonomy" id="234711"/>
    <lineage>
        <taxon>Bacteria</taxon>
        <taxon>Bacillati</taxon>
        <taxon>Cyanobacteriota</taxon>
        <taxon>Cyanophyceae</taxon>
        <taxon>Spirulinales</taxon>
        <taxon>Spirulinaceae</taxon>
        <taxon>Spirulina</taxon>
    </lineage>
</organism>
<evidence type="ECO:0000313" key="2">
    <source>
        <dbReference type="EMBL" id="MCW6035724.1"/>
    </source>
</evidence>
<evidence type="ECO:0000313" key="3">
    <source>
        <dbReference type="Proteomes" id="UP001526426"/>
    </source>
</evidence>
<dbReference type="Gene3D" id="2.130.10.10">
    <property type="entry name" value="YVTN repeat-like/Quinoprotein amine dehydrogenase"/>
    <property type="match status" value="1"/>
</dbReference>
<sequence length="58" mass="5997">MSGSTDKTLKLWNLATGEEITSFTSDAGFKVCALAPDGAGVVAGDRSGRVHFLRLAGL</sequence>
<keyword evidence="3" id="KW-1185">Reference proteome</keyword>
<dbReference type="PROSITE" id="PS50082">
    <property type="entry name" value="WD_REPEATS_2"/>
    <property type="match status" value="1"/>
</dbReference>